<evidence type="ECO:0000313" key="1">
    <source>
        <dbReference type="EMBL" id="CCA76816.1"/>
    </source>
</evidence>
<dbReference type="HOGENOM" id="CLU_3368706_0_0_1"/>
<reference evidence="1 2" key="1">
    <citation type="journal article" date="2011" name="PLoS Pathog.">
        <title>Endophytic Life Strategies Decoded by Genome and Transcriptome Analyses of the Mutualistic Root Symbiont Piriformospora indica.</title>
        <authorList>
            <person name="Zuccaro A."/>
            <person name="Lahrmann U."/>
            <person name="Guldener U."/>
            <person name="Langen G."/>
            <person name="Pfiffi S."/>
            <person name="Biedenkopf D."/>
            <person name="Wong P."/>
            <person name="Samans B."/>
            <person name="Grimm C."/>
            <person name="Basiewicz M."/>
            <person name="Murat C."/>
            <person name="Martin F."/>
            <person name="Kogel K.H."/>
        </authorList>
    </citation>
    <scope>NUCLEOTIDE SEQUENCE [LARGE SCALE GENOMIC DNA]</scope>
    <source>
        <strain evidence="1 2">DSM 11827</strain>
    </source>
</reference>
<proteinExistence type="predicted"/>
<name>G4TZS3_SERID</name>
<comment type="caution">
    <text evidence="1">The sequence shown here is derived from an EMBL/GenBank/DDBJ whole genome shotgun (WGS) entry which is preliminary data.</text>
</comment>
<sequence>MREISTCTLRRDNRISVLVQLEERQVNVQEAIKEL</sequence>
<dbReference type="AlphaFoldDB" id="G4TZS3"/>
<dbReference type="Proteomes" id="UP000007148">
    <property type="component" value="Unassembled WGS sequence"/>
</dbReference>
<organism evidence="1 2">
    <name type="scientific">Serendipita indica (strain DSM 11827)</name>
    <name type="common">Root endophyte fungus</name>
    <name type="synonym">Piriformospora indica</name>
    <dbReference type="NCBI Taxonomy" id="1109443"/>
    <lineage>
        <taxon>Eukaryota</taxon>
        <taxon>Fungi</taxon>
        <taxon>Dikarya</taxon>
        <taxon>Basidiomycota</taxon>
        <taxon>Agaricomycotina</taxon>
        <taxon>Agaricomycetes</taxon>
        <taxon>Sebacinales</taxon>
        <taxon>Serendipitaceae</taxon>
        <taxon>Serendipita</taxon>
    </lineage>
</organism>
<gene>
    <name evidence="1" type="ORF">PIIN_10802</name>
</gene>
<protein>
    <submittedName>
        <fullName evidence="1">Uncharacterized protein</fullName>
    </submittedName>
</protein>
<dbReference type="EMBL" id="CAFZ01001027">
    <property type="protein sequence ID" value="CCA76816.1"/>
    <property type="molecule type" value="Genomic_DNA"/>
</dbReference>
<dbReference type="InParanoid" id="G4TZS3"/>
<keyword evidence="2" id="KW-1185">Reference proteome</keyword>
<evidence type="ECO:0000313" key="2">
    <source>
        <dbReference type="Proteomes" id="UP000007148"/>
    </source>
</evidence>
<accession>G4TZS3</accession>